<dbReference type="PROSITE" id="PS51480">
    <property type="entry name" value="DHAL"/>
    <property type="match status" value="1"/>
</dbReference>
<feature type="coiled-coil region" evidence="1">
    <location>
        <begin position="151"/>
        <end position="179"/>
    </location>
</feature>
<gene>
    <name evidence="4" type="ORF">GCM10022399_15630</name>
</gene>
<evidence type="ECO:0000313" key="5">
    <source>
        <dbReference type="Proteomes" id="UP001501468"/>
    </source>
</evidence>
<keyword evidence="1" id="KW-0175">Coiled coil</keyword>
<evidence type="ECO:0000313" key="4">
    <source>
        <dbReference type="EMBL" id="GAA3700059.1"/>
    </source>
</evidence>
<dbReference type="InterPro" id="IPR004007">
    <property type="entry name" value="DhaL_dom"/>
</dbReference>
<dbReference type="PANTHER" id="PTHR33434">
    <property type="entry name" value="DEGV DOMAIN-CONTAINING PROTEIN DR_1986-RELATED"/>
    <property type="match status" value="1"/>
</dbReference>
<dbReference type="InterPro" id="IPR033470">
    <property type="entry name" value="FakA-like_C"/>
</dbReference>
<dbReference type="SMART" id="SM01120">
    <property type="entry name" value="Dak2"/>
    <property type="match status" value="1"/>
</dbReference>
<evidence type="ECO:0000256" key="2">
    <source>
        <dbReference type="SAM" id="MobiDB-lite"/>
    </source>
</evidence>
<accession>A0ABP7D6Q6</accession>
<dbReference type="InterPro" id="IPR050270">
    <property type="entry name" value="DegV_domain_contain"/>
</dbReference>
<dbReference type="PANTHER" id="PTHR33434:SF4">
    <property type="entry name" value="PHOSPHATASE PROTEIN"/>
    <property type="match status" value="1"/>
</dbReference>
<comment type="caution">
    <text evidence="4">The sequence shown here is derived from an EMBL/GenBank/DDBJ whole genome shotgun (WGS) entry which is preliminary data.</text>
</comment>
<evidence type="ECO:0000259" key="3">
    <source>
        <dbReference type="PROSITE" id="PS51480"/>
    </source>
</evidence>
<feature type="domain" description="DhaL" evidence="3">
    <location>
        <begin position="18"/>
        <end position="231"/>
    </location>
</feature>
<feature type="region of interest" description="Disordered" evidence="2">
    <location>
        <begin position="239"/>
        <end position="264"/>
    </location>
</feature>
<dbReference type="InterPro" id="IPR036117">
    <property type="entry name" value="DhaL_dom_sf"/>
</dbReference>
<dbReference type="Pfam" id="PF13684">
    <property type="entry name" value="FakA-like_C"/>
    <property type="match status" value="1"/>
</dbReference>
<name>A0ABP7D6Q6_9MICO</name>
<evidence type="ECO:0000256" key="1">
    <source>
        <dbReference type="SAM" id="Coils"/>
    </source>
</evidence>
<reference evidence="5" key="1">
    <citation type="journal article" date="2019" name="Int. J. Syst. Evol. Microbiol.">
        <title>The Global Catalogue of Microorganisms (GCM) 10K type strain sequencing project: providing services to taxonomists for standard genome sequencing and annotation.</title>
        <authorList>
            <consortium name="The Broad Institute Genomics Platform"/>
            <consortium name="The Broad Institute Genome Sequencing Center for Infectious Disease"/>
            <person name="Wu L."/>
            <person name="Ma J."/>
        </authorList>
    </citation>
    <scope>NUCLEOTIDE SEQUENCE [LARGE SCALE GENOMIC DNA]</scope>
    <source>
        <strain evidence="5">JCM 17125</strain>
    </source>
</reference>
<dbReference type="EMBL" id="BAABDC010000002">
    <property type="protein sequence ID" value="GAA3700059.1"/>
    <property type="molecule type" value="Genomic_DNA"/>
</dbReference>
<dbReference type="Gene3D" id="1.25.40.340">
    <property type="match status" value="1"/>
</dbReference>
<dbReference type="Proteomes" id="UP001501468">
    <property type="component" value="Unassembled WGS sequence"/>
</dbReference>
<dbReference type="SUPFAM" id="SSF101473">
    <property type="entry name" value="DhaL-like"/>
    <property type="match status" value="1"/>
</dbReference>
<protein>
    <submittedName>
        <fullName evidence="4">DAK2 domain-containing protein</fullName>
    </submittedName>
</protein>
<organism evidence="4 5">
    <name type="scientific">Terrabacter ginsenosidimutans</name>
    <dbReference type="NCBI Taxonomy" id="490575"/>
    <lineage>
        <taxon>Bacteria</taxon>
        <taxon>Bacillati</taxon>
        <taxon>Actinomycetota</taxon>
        <taxon>Actinomycetes</taxon>
        <taxon>Micrococcales</taxon>
        <taxon>Intrasporangiaceae</taxon>
        <taxon>Terrabacter</taxon>
    </lineage>
</organism>
<dbReference type="RefSeq" id="WP_344943980.1">
    <property type="nucleotide sequence ID" value="NZ_BAABDC010000002.1"/>
</dbReference>
<keyword evidence="5" id="KW-1185">Reference proteome</keyword>
<proteinExistence type="predicted"/>
<dbReference type="InterPro" id="IPR048394">
    <property type="entry name" value="FakA-like_M"/>
</dbReference>
<dbReference type="Pfam" id="PF02734">
    <property type="entry name" value="Dak2"/>
    <property type="match status" value="1"/>
</dbReference>
<sequence>MPGAAPPPDGPLTLLDLVAVRRWAVLTRSLFAARRAEIDALNVFPVPDGDTGTNLYLTFDGAVERTLATTDVTSADALLSVFAKHLLWTARGNSGVILSQLARGLAEGCAGSVLIDGRALAVGLRQAEVRARQAVTDPKEGTILTVASAMAEAAERAAADAAERAADTADRAADAVEDDATVGVHSVALAAVEAAREALARTPEQLEVLARAGVVDAGGAGLVVLLECLERVCAGQRARSGADASDRRSRRRADPSSAAFGAARRGHVEAEGIPEFEVMYLLADSDDAAVETLRARLVELGDSVLVVGGDGEWNVHAHVDDAGAAVEAGIEAGRPHRVRISRLTDGHDAGNRFDRPQGHDTTPRSGAAIVACAAGVGLEGLFEDAGAVVVRSGPGRRASTGGLIGAIREQHARGASGVVVLPNDGDTLLAAAAAVRAVADDGIEAHLVHVRTAVQGIAALAVFEPSAPASANVLAMQAAASATRHGAVTVANRAALTSGGRCEAGDVLGVVDGDVVIVGSDQLVVTREVVRRLLASGGELVTVVGGVDAPEGLLQAVADEARREQHGIEVSLIDGGQAVYPVLLGVE</sequence>
<dbReference type="SMART" id="SM01121">
    <property type="entry name" value="Dak1_2"/>
    <property type="match status" value="1"/>
</dbReference>
<dbReference type="Pfam" id="PF21645">
    <property type="entry name" value="FakA-like_M"/>
    <property type="match status" value="1"/>
</dbReference>